<gene>
    <name evidence="2" type="ORF">PCOR1329_LOCUS31240</name>
</gene>
<dbReference type="Proteomes" id="UP001189429">
    <property type="component" value="Unassembled WGS sequence"/>
</dbReference>
<name>A0ABN9SP53_9DINO</name>
<evidence type="ECO:0000313" key="2">
    <source>
        <dbReference type="EMBL" id="CAK0833592.1"/>
    </source>
</evidence>
<sequence>MFGGCPRSFANDEIPSQSHPGAEARSNFKSGSAQDKRHMSLDIWISSSHGVMTSMMTWHCANLPALILMMVASASLSNAIVPPNTLGAGCEEFAAMRASDRRAT</sequence>
<organism evidence="2 3">
    <name type="scientific">Prorocentrum cordatum</name>
    <dbReference type="NCBI Taxonomy" id="2364126"/>
    <lineage>
        <taxon>Eukaryota</taxon>
        <taxon>Sar</taxon>
        <taxon>Alveolata</taxon>
        <taxon>Dinophyceae</taxon>
        <taxon>Prorocentrales</taxon>
        <taxon>Prorocentraceae</taxon>
        <taxon>Prorocentrum</taxon>
    </lineage>
</organism>
<protein>
    <submittedName>
        <fullName evidence="2">Uncharacterized protein</fullName>
    </submittedName>
</protein>
<comment type="caution">
    <text evidence="2">The sequence shown here is derived from an EMBL/GenBank/DDBJ whole genome shotgun (WGS) entry which is preliminary data.</text>
</comment>
<keyword evidence="3" id="KW-1185">Reference proteome</keyword>
<reference evidence="2" key="1">
    <citation type="submission" date="2023-10" db="EMBL/GenBank/DDBJ databases">
        <authorList>
            <person name="Chen Y."/>
            <person name="Shah S."/>
            <person name="Dougan E. K."/>
            <person name="Thang M."/>
            <person name="Chan C."/>
        </authorList>
    </citation>
    <scope>NUCLEOTIDE SEQUENCE [LARGE SCALE GENOMIC DNA]</scope>
</reference>
<accession>A0ABN9SP53</accession>
<proteinExistence type="predicted"/>
<evidence type="ECO:0000313" key="3">
    <source>
        <dbReference type="Proteomes" id="UP001189429"/>
    </source>
</evidence>
<feature type="region of interest" description="Disordered" evidence="1">
    <location>
        <begin position="1"/>
        <end position="35"/>
    </location>
</feature>
<dbReference type="EMBL" id="CAUYUJ010012237">
    <property type="protein sequence ID" value="CAK0833592.1"/>
    <property type="molecule type" value="Genomic_DNA"/>
</dbReference>
<evidence type="ECO:0000256" key="1">
    <source>
        <dbReference type="SAM" id="MobiDB-lite"/>
    </source>
</evidence>